<comment type="caution">
    <text evidence="2">The sequence shown here is derived from an EMBL/GenBank/DDBJ whole genome shotgun (WGS) entry which is preliminary data.</text>
</comment>
<accession>A0ABR3W6X7</accession>
<reference evidence="2 3" key="1">
    <citation type="journal article" date="2024" name="Commun. Biol.">
        <title>Comparative genomic analysis of thermophilic fungi reveals convergent evolutionary adaptations and gene losses.</title>
        <authorList>
            <person name="Steindorff A.S."/>
            <person name="Aguilar-Pontes M.V."/>
            <person name="Robinson A.J."/>
            <person name="Andreopoulos B."/>
            <person name="LaButti K."/>
            <person name="Kuo A."/>
            <person name="Mondo S."/>
            <person name="Riley R."/>
            <person name="Otillar R."/>
            <person name="Haridas S."/>
            <person name="Lipzen A."/>
            <person name="Grimwood J."/>
            <person name="Schmutz J."/>
            <person name="Clum A."/>
            <person name="Reid I.D."/>
            <person name="Moisan M.C."/>
            <person name="Butler G."/>
            <person name="Nguyen T.T.M."/>
            <person name="Dewar K."/>
            <person name="Conant G."/>
            <person name="Drula E."/>
            <person name="Henrissat B."/>
            <person name="Hansel C."/>
            <person name="Singer S."/>
            <person name="Hutchinson M.I."/>
            <person name="de Vries R.P."/>
            <person name="Natvig D.O."/>
            <person name="Powell A.J."/>
            <person name="Tsang A."/>
            <person name="Grigoriev I.V."/>
        </authorList>
    </citation>
    <scope>NUCLEOTIDE SEQUENCE [LARGE SCALE GENOMIC DNA]</scope>
    <source>
        <strain evidence="2 3">ATCC 24622</strain>
    </source>
</reference>
<evidence type="ECO:0000313" key="2">
    <source>
        <dbReference type="EMBL" id="KAL1854789.1"/>
    </source>
</evidence>
<name>A0ABR3W6X7_9PEZI</name>
<feature type="compositionally biased region" description="Basic and acidic residues" evidence="1">
    <location>
        <begin position="109"/>
        <end position="120"/>
    </location>
</feature>
<protein>
    <submittedName>
        <fullName evidence="2">Uncharacterized protein</fullName>
    </submittedName>
</protein>
<proteinExistence type="predicted"/>
<dbReference type="Proteomes" id="UP001586593">
    <property type="component" value="Unassembled WGS sequence"/>
</dbReference>
<evidence type="ECO:0000256" key="1">
    <source>
        <dbReference type="SAM" id="MobiDB-lite"/>
    </source>
</evidence>
<feature type="region of interest" description="Disordered" evidence="1">
    <location>
        <begin position="83"/>
        <end position="120"/>
    </location>
</feature>
<sequence>MLLFARDADILFAVASSGRGGSGLRLVRRVLTFPSGFVGELDLNLFVGLGGGLGGGRFPVGGREDAEWDGDAGFKVQIDDLLPAREGSSPRPSEERKEDKKIPLASLGKEVEMKEEKKTADRGDASFLDSAFNRVPFAWVWFWTGGGEEERFRGTGKFVVRSEWRRRKGKGERGEIGSAGGGCR</sequence>
<keyword evidence="3" id="KW-1185">Reference proteome</keyword>
<gene>
    <name evidence="2" type="ORF">VTK73DRAFT_8702</name>
</gene>
<dbReference type="EMBL" id="JAZHXJ010000655">
    <property type="protein sequence ID" value="KAL1854789.1"/>
    <property type="molecule type" value="Genomic_DNA"/>
</dbReference>
<evidence type="ECO:0000313" key="3">
    <source>
        <dbReference type="Proteomes" id="UP001586593"/>
    </source>
</evidence>
<organism evidence="2 3">
    <name type="scientific">Phialemonium thermophilum</name>
    <dbReference type="NCBI Taxonomy" id="223376"/>
    <lineage>
        <taxon>Eukaryota</taxon>
        <taxon>Fungi</taxon>
        <taxon>Dikarya</taxon>
        <taxon>Ascomycota</taxon>
        <taxon>Pezizomycotina</taxon>
        <taxon>Sordariomycetes</taxon>
        <taxon>Sordariomycetidae</taxon>
        <taxon>Cephalothecales</taxon>
        <taxon>Cephalothecaceae</taxon>
        <taxon>Phialemonium</taxon>
    </lineage>
</organism>
<feature type="compositionally biased region" description="Basic and acidic residues" evidence="1">
    <location>
        <begin position="92"/>
        <end position="102"/>
    </location>
</feature>